<dbReference type="EMBL" id="PEUE01000031">
    <property type="protein sequence ID" value="PIV38596.1"/>
    <property type="molecule type" value="Genomic_DNA"/>
</dbReference>
<proteinExistence type="predicted"/>
<evidence type="ECO:0000313" key="2">
    <source>
        <dbReference type="Proteomes" id="UP000229247"/>
    </source>
</evidence>
<name>A0A2M7D6E7_9BACT</name>
<organism evidence="1 2">
    <name type="scientific">Candidatus Portnoybacteria bacterium CG02_land_8_20_14_3_00_45_8</name>
    <dbReference type="NCBI Taxonomy" id="1974807"/>
    <lineage>
        <taxon>Bacteria</taxon>
        <taxon>Candidatus Portnoyibacteriota</taxon>
    </lineage>
</organism>
<sequence>MAKLILSLAGEMACGKGTAVKYLVKKYDAGSFRFSTILRDVLDRLCLEQSRENIQKLSTILRKNFSDDLLAGVMAEDVKKDTAEIVVIDGVRRLADIKYLSGLPEFKLVYIETELERRHERIVKRGENTDDAQKTLGDFKKEHVSESELQIGDLKNHADFLIDNNGSPEDLYVQLDKIVNENTR</sequence>
<dbReference type="Proteomes" id="UP000229247">
    <property type="component" value="Unassembled WGS sequence"/>
</dbReference>
<comment type="caution">
    <text evidence="1">The sequence shown here is derived from an EMBL/GenBank/DDBJ whole genome shotgun (WGS) entry which is preliminary data.</text>
</comment>
<gene>
    <name evidence="1" type="ORF">COS30_01210</name>
</gene>
<dbReference type="InterPro" id="IPR027417">
    <property type="entry name" value="P-loop_NTPase"/>
</dbReference>
<dbReference type="PANTHER" id="PTHR41930:SF1">
    <property type="entry name" value="DEPHOSPHO-COA KINASE"/>
    <property type="match status" value="1"/>
</dbReference>
<dbReference type="Gene3D" id="3.40.50.300">
    <property type="entry name" value="P-loop containing nucleotide triphosphate hydrolases"/>
    <property type="match status" value="1"/>
</dbReference>
<evidence type="ECO:0000313" key="1">
    <source>
        <dbReference type="EMBL" id="PIV38596.1"/>
    </source>
</evidence>
<accession>A0A2M7D6E7</accession>
<protein>
    <recommendedName>
        <fullName evidence="3">Dephospho-CoA kinase</fullName>
    </recommendedName>
</protein>
<reference evidence="2" key="1">
    <citation type="submission" date="2017-09" db="EMBL/GenBank/DDBJ databases">
        <title>Depth-based differentiation of microbial function through sediment-hosted aquifers and enrichment of novel symbionts in the deep terrestrial subsurface.</title>
        <authorList>
            <person name="Probst A.J."/>
            <person name="Ladd B."/>
            <person name="Jarett J.K."/>
            <person name="Geller-Mcgrath D.E."/>
            <person name="Sieber C.M.K."/>
            <person name="Emerson J.B."/>
            <person name="Anantharaman K."/>
            <person name="Thomas B.C."/>
            <person name="Malmstrom R."/>
            <person name="Stieglmeier M."/>
            <person name="Klingl A."/>
            <person name="Woyke T."/>
            <person name="Ryan C.M."/>
            <person name="Banfield J.F."/>
        </authorList>
    </citation>
    <scope>NUCLEOTIDE SEQUENCE [LARGE SCALE GENOMIC DNA]</scope>
</reference>
<dbReference type="AlphaFoldDB" id="A0A2M7D6E7"/>
<dbReference type="PANTHER" id="PTHR41930">
    <property type="entry name" value="UPF0200 PROTEIN MJ1399"/>
    <property type="match status" value="1"/>
</dbReference>
<evidence type="ECO:0008006" key="3">
    <source>
        <dbReference type="Google" id="ProtNLM"/>
    </source>
</evidence>
<dbReference type="Pfam" id="PF13207">
    <property type="entry name" value="AAA_17"/>
    <property type="match status" value="1"/>
</dbReference>
<dbReference type="SUPFAM" id="SSF52540">
    <property type="entry name" value="P-loop containing nucleoside triphosphate hydrolases"/>
    <property type="match status" value="1"/>
</dbReference>